<feature type="transmembrane region" description="Helical" evidence="2">
    <location>
        <begin position="43"/>
        <end position="64"/>
    </location>
</feature>
<reference evidence="3 4" key="1">
    <citation type="submission" date="2017-04" db="EMBL/GenBank/DDBJ databases">
        <authorList>
            <person name="Afonso C.L."/>
            <person name="Miller P.J."/>
            <person name="Scott M.A."/>
            <person name="Spackman E."/>
            <person name="Goraichik I."/>
            <person name="Dimitrov K.M."/>
            <person name="Suarez D.L."/>
            <person name="Swayne D.E."/>
        </authorList>
    </citation>
    <scope>NUCLEOTIDE SEQUENCE [LARGE SCALE GENOMIC DNA]</scope>
    <source>
        <strain evidence="3 4">USBA 355</strain>
    </source>
</reference>
<accession>A0A1Y6C2C3</accession>
<feature type="transmembrane region" description="Helical" evidence="2">
    <location>
        <begin position="271"/>
        <end position="289"/>
    </location>
</feature>
<evidence type="ECO:0000313" key="4">
    <source>
        <dbReference type="Proteomes" id="UP000192917"/>
    </source>
</evidence>
<gene>
    <name evidence="3" type="ORF">SAMN05428998_11189</name>
</gene>
<feature type="transmembrane region" description="Helical" evidence="2">
    <location>
        <begin position="112"/>
        <end position="129"/>
    </location>
</feature>
<evidence type="ECO:0000256" key="2">
    <source>
        <dbReference type="SAM" id="Phobius"/>
    </source>
</evidence>
<protein>
    <submittedName>
        <fullName evidence="3">Uncharacterized protein</fullName>
    </submittedName>
</protein>
<evidence type="ECO:0000256" key="1">
    <source>
        <dbReference type="SAM" id="MobiDB-lite"/>
    </source>
</evidence>
<keyword evidence="4" id="KW-1185">Reference proteome</keyword>
<keyword evidence="2" id="KW-0812">Transmembrane</keyword>
<feature type="transmembrane region" description="Helical" evidence="2">
    <location>
        <begin position="180"/>
        <end position="199"/>
    </location>
</feature>
<feature type="transmembrane region" description="Helical" evidence="2">
    <location>
        <begin position="219"/>
        <end position="239"/>
    </location>
</feature>
<feature type="transmembrane region" description="Helical" evidence="2">
    <location>
        <begin position="321"/>
        <end position="343"/>
    </location>
</feature>
<dbReference type="Proteomes" id="UP000192917">
    <property type="component" value="Unassembled WGS sequence"/>
</dbReference>
<feature type="transmembrane region" description="Helical" evidence="2">
    <location>
        <begin position="246"/>
        <end position="265"/>
    </location>
</feature>
<organism evidence="3 4">
    <name type="scientific">Tistlia consotensis USBA 355</name>
    <dbReference type="NCBI Taxonomy" id="560819"/>
    <lineage>
        <taxon>Bacteria</taxon>
        <taxon>Pseudomonadati</taxon>
        <taxon>Pseudomonadota</taxon>
        <taxon>Alphaproteobacteria</taxon>
        <taxon>Rhodospirillales</taxon>
        <taxon>Rhodovibrionaceae</taxon>
        <taxon>Tistlia</taxon>
    </lineage>
</organism>
<dbReference type="EMBL" id="FWZX01000011">
    <property type="protein sequence ID" value="SMF33044.1"/>
    <property type="molecule type" value="Genomic_DNA"/>
</dbReference>
<dbReference type="AlphaFoldDB" id="A0A1Y6C2C3"/>
<feature type="region of interest" description="Disordered" evidence="1">
    <location>
        <begin position="1"/>
        <end position="23"/>
    </location>
</feature>
<feature type="transmembrane region" description="Helical" evidence="2">
    <location>
        <begin position="135"/>
        <end position="155"/>
    </location>
</feature>
<name>A0A1Y6C2C3_9PROT</name>
<feature type="transmembrane region" description="Helical" evidence="2">
    <location>
        <begin position="358"/>
        <end position="378"/>
    </location>
</feature>
<dbReference type="RefSeq" id="WP_085123466.1">
    <property type="nucleotide sequence ID" value="NZ_FWZX01000011.1"/>
</dbReference>
<evidence type="ECO:0000313" key="3">
    <source>
        <dbReference type="EMBL" id="SMF33044.1"/>
    </source>
</evidence>
<feature type="transmembrane region" description="Helical" evidence="2">
    <location>
        <begin position="70"/>
        <end position="91"/>
    </location>
</feature>
<proteinExistence type="predicted"/>
<keyword evidence="2" id="KW-0472">Membrane</keyword>
<keyword evidence="2" id="KW-1133">Transmembrane helix</keyword>
<sequence length="399" mass="43440">MTSESRAVLPPAGMLSQARAEPPRQAAGQAASGRAIVHPLVDFLCLGGGSLLVLPLVMAAPASAVPALVALMWMLADVLNHPHFAASYQIFYRGYREKAFGGTLPRPLRRRYLVAGIAVPAVLAGWIAASFLAGSAYLLGLAGNLMLLLVGWHYVKQGYGMLMVDAVYRRRFFGRAEKRVLLWNAYACWILFWLAMNAAVAERKMWGISYYAVEVPHALLLLAFCAAVATTTMTLVIFARRLLGGGGLPVNGAVAYLTTLYAWALARFNPLTILFVPALHSLQYLTIVWRFEKNRAALRAAAGAAPQGTGASDARNGRRQVLLALARFGALAAVMGLAGFWWLPRLLGGSVGYDHEQLGGTAFMFAFWIFINVHHYFIDNVIWRSDNPETAKALFGTGR</sequence>